<dbReference type="InterPro" id="IPR034294">
    <property type="entry name" value="Aquaporin_transptr"/>
</dbReference>
<dbReference type="AlphaFoldDB" id="A0A8H4LWE6"/>
<dbReference type="GO" id="GO:0015250">
    <property type="term" value="F:water channel activity"/>
    <property type="evidence" value="ECO:0007669"/>
    <property type="project" value="TreeGrafter"/>
</dbReference>
<dbReference type="OrthoDB" id="3222at2759"/>
<evidence type="ECO:0000256" key="9">
    <source>
        <dbReference type="RuleBase" id="RU000477"/>
    </source>
</evidence>
<proteinExistence type="inferred from homology"/>
<keyword evidence="3 9" id="KW-0813">Transport</keyword>
<comment type="similarity">
    <text evidence="2 9">Belongs to the MIP/aquaporin (TC 1.A.8) family.</text>
</comment>
<evidence type="ECO:0000256" key="5">
    <source>
        <dbReference type="ARBA" id="ARBA00022737"/>
    </source>
</evidence>
<evidence type="ECO:0000256" key="4">
    <source>
        <dbReference type="ARBA" id="ARBA00022692"/>
    </source>
</evidence>
<evidence type="ECO:0000256" key="1">
    <source>
        <dbReference type="ARBA" id="ARBA00004141"/>
    </source>
</evidence>
<dbReference type="InterPro" id="IPR000425">
    <property type="entry name" value="MIP"/>
</dbReference>
<organism evidence="11 12">
    <name type="scientific">Ophiocordyceps sinensis</name>
    <dbReference type="NCBI Taxonomy" id="72228"/>
    <lineage>
        <taxon>Eukaryota</taxon>
        <taxon>Fungi</taxon>
        <taxon>Dikarya</taxon>
        <taxon>Ascomycota</taxon>
        <taxon>Pezizomycotina</taxon>
        <taxon>Sordariomycetes</taxon>
        <taxon>Hypocreomycetidae</taxon>
        <taxon>Hypocreales</taxon>
        <taxon>Ophiocordycipitaceae</taxon>
        <taxon>Ophiocordyceps</taxon>
    </lineage>
</organism>
<feature type="transmembrane region" description="Helical" evidence="10">
    <location>
        <begin position="21"/>
        <end position="40"/>
    </location>
</feature>
<dbReference type="PRINTS" id="PR00783">
    <property type="entry name" value="MINTRINSICP"/>
</dbReference>
<feature type="transmembrane region" description="Helical" evidence="10">
    <location>
        <begin position="218"/>
        <end position="238"/>
    </location>
</feature>
<reference evidence="11 12" key="1">
    <citation type="journal article" date="2020" name="Genome Biol. Evol.">
        <title>A new high-quality draft genome assembly of the Chinese cordyceps Ophiocordyceps sinensis.</title>
        <authorList>
            <person name="Shu R."/>
            <person name="Zhang J."/>
            <person name="Meng Q."/>
            <person name="Zhang H."/>
            <person name="Zhou G."/>
            <person name="Li M."/>
            <person name="Wu P."/>
            <person name="Zhao Y."/>
            <person name="Chen C."/>
            <person name="Qin Q."/>
        </authorList>
    </citation>
    <scope>NUCLEOTIDE SEQUENCE [LARGE SCALE GENOMIC DNA]</scope>
    <source>
        <strain evidence="11 12">IOZ07</strain>
    </source>
</reference>
<evidence type="ECO:0000256" key="7">
    <source>
        <dbReference type="ARBA" id="ARBA00023136"/>
    </source>
</evidence>
<accession>A0A8H4LWE6</accession>
<evidence type="ECO:0000256" key="10">
    <source>
        <dbReference type="SAM" id="Phobius"/>
    </source>
</evidence>
<name>A0A8H4LWE6_9HYPO</name>
<evidence type="ECO:0000256" key="2">
    <source>
        <dbReference type="ARBA" id="ARBA00006175"/>
    </source>
</evidence>
<dbReference type="FunFam" id="1.20.1080.10:FF:000014">
    <property type="entry name" value="Aquaporin 1"/>
    <property type="match status" value="1"/>
</dbReference>
<dbReference type="PANTHER" id="PTHR19139:SF199">
    <property type="entry name" value="MIP17260P"/>
    <property type="match status" value="1"/>
</dbReference>
<evidence type="ECO:0000313" key="11">
    <source>
        <dbReference type="EMBL" id="KAF4506491.1"/>
    </source>
</evidence>
<evidence type="ECO:0008006" key="13">
    <source>
        <dbReference type="Google" id="ProtNLM"/>
    </source>
</evidence>
<keyword evidence="7 10" id="KW-0472">Membrane</keyword>
<gene>
    <name evidence="11" type="ORF">G6O67_006572</name>
</gene>
<feature type="transmembrane region" description="Helical" evidence="10">
    <location>
        <begin position="174"/>
        <end position="198"/>
    </location>
</feature>
<evidence type="ECO:0000313" key="12">
    <source>
        <dbReference type="Proteomes" id="UP000557566"/>
    </source>
</evidence>
<dbReference type="GO" id="GO:0005886">
    <property type="term" value="C:plasma membrane"/>
    <property type="evidence" value="ECO:0007669"/>
    <property type="project" value="TreeGrafter"/>
</dbReference>
<dbReference type="SUPFAM" id="SSF81338">
    <property type="entry name" value="Aquaporin-like"/>
    <property type="match status" value="1"/>
</dbReference>
<comment type="catalytic activity">
    <reaction evidence="8">
        <text>H2O(in) = H2O(out)</text>
        <dbReference type="Rhea" id="RHEA:29667"/>
        <dbReference type="ChEBI" id="CHEBI:15377"/>
    </reaction>
</comment>
<dbReference type="PANTHER" id="PTHR19139">
    <property type="entry name" value="AQUAPORIN TRANSPORTER"/>
    <property type="match status" value="1"/>
</dbReference>
<dbReference type="InterPro" id="IPR023271">
    <property type="entry name" value="Aquaporin-like"/>
</dbReference>
<dbReference type="Gene3D" id="1.20.1080.10">
    <property type="entry name" value="Glycerol uptake facilitator protein"/>
    <property type="match status" value="1"/>
</dbReference>
<evidence type="ECO:0000256" key="6">
    <source>
        <dbReference type="ARBA" id="ARBA00022989"/>
    </source>
</evidence>
<keyword evidence="5" id="KW-0677">Repeat</keyword>
<keyword evidence="6 10" id="KW-1133">Transmembrane helix</keyword>
<feature type="transmembrane region" description="Helical" evidence="10">
    <location>
        <begin position="147"/>
        <end position="167"/>
    </location>
</feature>
<feature type="transmembrane region" description="Helical" evidence="10">
    <location>
        <begin position="114"/>
        <end position="135"/>
    </location>
</feature>
<evidence type="ECO:0000256" key="3">
    <source>
        <dbReference type="ARBA" id="ARBA00022448"/>
    </source>
</evidence>
<keyword evidence="4 9" id="KW-0812">Transmembrane</keyword>
<feature type="transmembrane region" description="Helical" evidence="10">
    <location>
        <begin position="61"/>
        <end position="80"/>
    </location>
</feature>
<comment type="subcellular location">
    <subcellularLocation>
        <location evidence="1">Membrane</location>
        <topology evidence="1">Multi-pass membrane protein</topology>
    </subcellularLocation>
</comment>
<dbReference type="EMBL" id="JAAVMX010000007">
    <property type="protein sequence ID" value="KAF4506491.1"/>
    <property type="molecule type" value="Genomic_DNA"/>
</dbReference>
<protein>
    <recommendedName>
        <fullName evidence="13">Major intrinsic protein</fullName>
    </recommendedName>
</protein>
<dbReference type="Proteomes" id="UP000557566">
    <property type="component" value="Unassembled WGS sequence"/>
</dbReference>
<comment type="caution">
    <text evidence="11">The sequence shown here is derived from an EMBL/GenBank/DDBJ whole genome shotgun (WGS) entry which is preliminary data.</text>
</comment>
<dbReference type="Pfam" id="PF00230">
    <property type="entry name" value="MIP"/>
    <property type="match status" value="1"/>
</dbReference>
<evidence type="ECO:0000256" key="8">
    <source>
        <dbReference type="ARBA" id="ARBA00034651"/>
    </source>
</evidence>
<sequence>MRDRILASPARNGLVAVLGEFLGTFMFLLFGFISAQTTVLNTRALDLDTSPEVTTLAPLRLLYIAIAFGTALAVNVWIFYRVSGGMFNPAVTLGLVLVGAVPPLRALAIVPAQLAAGIAATGVVAGLLPGPLLIANELGPQTSVLQGVLLETLFTAQLVLTVYFLAVEKHRATFLAPFGIGASVFLGHLAGVGLTGASLNPARTLGPALFTTFPGYHWIYWVGPFSGAGLAFAVYRLLKWLDYQTANPGQDDDDVERLGQPSASDLGWSRPASEIVTISLPSKQFEK</sequence>
<keyword evidence="12" id="KW-1185">Reference proteome</keyword>